<evidence type="ECO:0000256" key="2">
    <source>
        <dbReference type="ARBA" id="ARBA00022801"/>
    </source>
</evidence>
<dbReference type="EMBL" id="FZPD01000003">
    <property type="protein sequence ID" value="SNT04701.1"/>
    <property type="molecule type" value="Genomic_DNA"/>
</dbReference>
<keyword evidence="3" id="KW-0443">Lipid metabolism</keyword>
<dbReference type="PIRSF" id="PIRSF011489">
    <property type="entry name" value="DUF479"/>
    <property type="match status" value="1"/>
</dbReference>
<dbReference type="Pfam" id="PF04336">
    <property type="entry name" value="ACP_PD"/>
    <property type="match status" value="1"/>
</dbReference>
<protein>
    <submittedName>
        <fullName evidence="4">Acyl carrier protein phosphodiesterase</fullName>
    </submittedName>
</protein>
<sequence length="192" mass="22879">MNFLAHLYLSGADKELLVGNFIGDFVKGSQMDEYTDGIQKGIRLHRAIDFYTDNHDTVLQSKIRLREKFRHYAPVIVDVFYDHFLARDWGQFSDTPLKEYTESFYETMSDYHETVPKGVVHMLSFMAQDNWLYNYQFIEGIDRALTGMSRRTKYENKMDEASKALKNHYEDFEKEFHQFFPELEEFVANFEK</sequence>
<gene>
    <name evidence="4" type="ORF">SAMN05421640_2151</name>
</gene>
<accession>A0A239JFL2</accession>
<keyword evidence="2" id="KW-0378">Hydrolase</keyword>
<dbReference type="PANTHER" id="PTHR38764:SF1">
    <property type="entry name" value="ACYL CARRIER PROTEIN PHOSPHODIESTERASE"/>
    <property type="match status" value="1"/>
</dbReference>
<keyword evidence="5" id="KW-1185">Reference proteome</keyword>
<dbReference type="InterPro" id="IPR007431">
    <property type="entry name" value="ACP_PD"/>
</dbReference>
<reference evidence="4 5" key="1">
    <citation type="submission" date="2017-06" db="EMBL/GenBank/DDBJ databases">
        <authorList>
            <person name="Kim H.J."/>
            <person name="Triplett B.A."/>
        </authorList>
    </citation>
    <scope>NUCLEOTIDE SEQUENCE [LARGE SCALE GENOMIC DNA]</scope>
    <source>
        <strain evidence="4 5">DSM 19307</strain>
    </source>
</reference>
<dbReference type="GO" id="GO:0006633">
    <property type="term" value="P:fatty acid biosynthetic process"/>
    <property type="evidence" value="ECO:0007669"/>
    <property type="project" value="InterPro"/>
</dbReference>
<evidence type="ECO:0000256" key="3">
    <source>
        <dbReference type="ARBA" id="ARBA00023098"/>
    </source>
</evidence>
<evidence type="ECO:0000313" key="4">
    <source>
        <dbReference type="EMBL" id="SNT04701.1"/>
    </source>
</evidence>
<dbReference type="OrthoDB" id="8442777at2"/>
<evidence type="ECO:0000256" key="1">
    <source>
        <dbReference type="ARBA" id="ARBA00022516"/>
    </source>
</evidence>
<evidence type="ECO:0000313" key="5">
    <source>
        <dbReference type="Proteomes" id="UP000198393"/>
    </source>
</evidence>
<dbReference type="Proteomes" id="UP000198393">
    <property type="component" value="Unassembled WGS sequence"/>
</dbReference>
<name>A0A239JFL2_EKHLU</name>
<proteinExistence type="predicted"/>
<dbReference type="GO" id="GO:0008770">
    <property type="term" value="F:[acyl-carrier-protein] phosphodiesterase activity"/>
    <property type="evidence" value="ECO:0007669"/>
    <property type="project" value="InterPro"/>
</dbReference>
<dbReference type="AlphaFoldDB" id="A0A239JFL2"/>
<keyword evidence="1" id="KW-0444">Lipid biosynthesis</keyword>
<organism evidence="4 5">
    <name type="scientific">Ekhidna lutea</name>
    <dbReference type="NCBI Taxonomy" id="447679"/>
    <lineage>
        <taxon>Bacteria</taxon>
        <taxon>Pseudomonadati</taxon>
        <taxon>Bacteroidota</taxon>
        <taxon>Cytophagia</taxon>
        <taxon>Cytophagales</taxon>
        <taxon>Reichenbachiellaceae</taxon>
        <taxon>Ekhidna</taxon>
    </lineage>
</organism>
<dbReference type="RefSeq" id="WP_089356861.1">
    <property type="nucleotide sequence ID" value="NZ_FZPD01000003.1"/>
</dbReference>
<dbReference type="PANTHER" id="PTHR38764">
    <property type="entry name" value="ACYL CARRIER PROTEIN PHOSPHODIESTERASE"/>
    <property type="match status" value="1"/>
</dbReference>